<keyword evidence="9 14" id="KW-0862">Zinc</keyword>
<evidence type="ECO:0000256" key="9">
    <source>
        <dbReference type="ARBA" id="ARBA00022833"/>
    </source>
</evidence>
<keyword evidence="4 14" id="KW-0645">Protease</keyword>
<gene>
    <name evidence="14 17" type="primary">ftsH</name>
    <name evidence="17" type="ORF">U1T56_03895</name>
</gene>
<dbReference type="PROSITE" id="PS00674">
    <property type="entry name" value="AAA"/>
    <property type="match status" value="1"/>
</dbReference>
<comment type="caution">
    <text evidence="14">Lacks conserved residue(s) required for the propagation of feature annotation.</text>
</comment>
<sequence>MPELRRARFSLEKLTMWGLIAAVVLFVGLLVYGFVVRYLHPPLPAEPGFAASLWPNVERLSYSAFLDRVEHGAVRSVVLSGDTIEAKLADGHEIEVNAPQDPELIRELRAAKVDLQVAGGSISAGEVASSLLMLAILGLMIYQLVAGRSQQQLAQRTDLARSRAQRVNGERVGVRFSDVAGIDEVRDQVEEIAAFLRDPQRFKAFGARIPKGVLLSGPPGCGKTLLARAIAGEAHVPFFSASAAEFVEMFVGVGAARVRDLFKRARAQAPAIVFIDEIDAIGRRRAAIGGSGNDEREQTLNQILVEMDGFDGKDGVIVIAATNRPDILDPALTRPGRFDRKITVPMPDVRGREQILRVHAGSLPLAPEVDLSRIARATPGFSGADLANVMNEAALAAARAGRREVLPEDLYRAIDLQMMGVARPSLALSEQERRLTAYHEAGHALVAAMLPDSDPIHKATIVPHGGALGMVVRLPENDRVSVSRRKLEADLVVAMAGRAAEALIFGEDAVTAGAAGDIDQATRIVRKMITEWGMDDELGMVRLTEADPRTGEPIALGEATRRRIDERVKTRIDEAYRQALACLTAARDQLEALAQSLLERETLTGEEVRAIVLARTAMDREAFRQA</sequence>
<dbReference type="GO" id="GO:0008237">
    <property type="term" value="F:metallopeptidase activity"/>
    <property type="evidence" value="ECO:0007669"/>
    <property type="project" value="UniProtKB-KW"/>
</dbReference>
<keyword evidence="10 14" id="KW-0067">ATP-binding</keyword>
<dbReference type="NCBIfam" id="TIGR01241">
    <property type="entry name" value="FtsH_fam"/>
    <property type="match status" value="1"/>
</dbReference>
<comment type="subcellular location">
    <subcellularLocation>
        <location evidence="14">Cell membrane</location>
        <topology evidence="14">Multi-pass membrane protein</topology>
        <orientation evidence="14">Cytoplasmic side</orientation>
    </subcellularLocation>
    <subcellularLocation>
        <location evidence="1">Membrane</location>
    </subcellularLocation>
</comment>
<feature type="active site" evidence="14">
    <location>
        <position position="440"/>
    </location>
</feature>
<dbReference type="Pfam" id="PF06480">
    <property type="entry name" value="FtsH_ext"/>
    <property type="match status" value="1"/>
</dbReference>
<evidence type="ECO:0000256" key="4">
    <source>
        <dbReference type="ARBA" id="ARBA00022670"/>
    </source>
</evidence>
<dbReference type="Gene3D" id="3.30.720.210">
    <property type="match status" value="1"/>
</dbReference>
<feature type="binding site" evidence="14">
    <location>
        <position position="517"/>
    </location>
    <ligand>
        <name>Zn(2+)</name>
        <dbReference type="ChEBI" id="CHEBI:29105"/>
        <note>catalytic</note>
    </ligand>
</feature>
<dbReference type="InterPro" id="IPR003959">
    <property type="entry name" value="ATPase_AAA_core"/>
</dbReference>
<keyword evidence="3 14" id="KW-1003">Cell membrane</keyword>
<dbReference type="Proteomes" id="UP001375743">
    <property type="component" value="Unassembled WGS sequence"/>
</dbReference>
<dbReference type="EC" id="3.4.24.-" evidence="14"/>
<comment type="similarity">
    <text evidence="2 14">In the C-terminal section; belongs to the peptidase M41 family.</text>
</comment>
<evidence type="ECO:0000256" key="14">
    <source>
        <dbReference type="HAMAP-Rule" id="MF_01458"/>
    </source>
</evidence>
<comment type="subunit">
    <text evidence="14">Homohexamer.</text>
</comment>
<dbReference type="CDD" id="cd19501">
    <property type="entry name" value="RecA-like_FtsH"/>
    <property type="match status" value="1"/>
</dbReference>
<keyword evidence="7 14" id="KW-0547">Nucleotide-binding</keyword>
<feature type="transmembrane region" description="Helical" evidence="14">
    <location>
        <begin position="14"/>
        <end position="35"/>
    </location>
</feature>
<feature type="domain" description="AAA+ ATPase" evidence="16">
    <location>
        <begin position="209"/>
        <end position="348"/>
    </location>
</feature>
<keyword evidence="13 14" id="KW-0472">Membrane</keyword>
<name>A0ABU8XM66_9PROT</name>
<evidence type="ECO:0000256" key="15">
    <source>
        <dbReference type="RuleBase" id="RU003651"/>
    </source>
</evidence>
<comment type="similarity">
    <text evidence="14">In the central section; belongs to the AAA ATPase family.</text>
</comment>
<evidence type="ECO:0000256" key="2">
    <source>
        <dbReference type="ARBA" id="ARBA00010044"/>
    </source>
</evidence>
<evidence type="ECO:0000256" key="7">
    <source>
        <dbReference type="ARBA" id="ARBA00022741"/>
    </source>
</evidence>
<comment type="function">
    <text evidence="14">Acts as a processive, ATP-dependent zinc metallopeptidase for both cytoplasmic and membrane proteins. Plays a role in the quality control of integral membrane proteins.</text>
</comment>
<dbReference type="InterPro" id="IPR003960">
    <property type="entry name" value="ATPase_AAA_CS"/>
</dbReference>
<evidence type="ECO:0000256" key="10">
    <source>
        <dbReference type="ARBA" id="ARBA00022840"/>
    </source>
</evidence>
<keyword evidence="11 14" id="KW-1133">Transmembrane helix</keyword>
<evidence type="ECO:0000313" key="18">
    <source>
        <dbReference type="Proteomes" id="UP001375743"/>
    </source>
</evidence>
<dbReference type="InterPro" id="IPR003593">
    <property type="entry name" value="AAA+_ATPase"/>
</dbReference>
<accession>A0ABU8XM66</accession>
<dbReference type="EMBL" id="JBBLZC010000002">
    <property type="protein sequence ID" value="MEK0082281.1"/>
    <property type="molecule type" value="Genomic_DNA"/>
</dbReference>
<keyword evidence="18" id="KW-1185">Reference proteome</keyword>
<comment type="similarity">
    <text evidence="15">Belongs to the AAA ATPase family.</text>
</comment>
<evidence type="ECO:0000256" key="1">
    <source>
        <dbReference type="ARBA" id="ARBA00004370"/>
    </source>
</evidence>
<feature type="binding site" evidence="14">
    <location>
        <position position="439"/>
    </location>
    <ligand>
        <name>Zn(2+)</name>
        <dbReference type="ChEBI" id="CHEBI:29105"/>
        <note>catalytic</note>
    </ligand>
</feature>
<evidence type="ECO:0000256" key="8">
    <source>
        <dbReference type="ARBA" id="ARBA00022801"/>
    </source>
</evidence>
<evidence type="ECO:0000259" key="16">
    <source>
        <dbReference type="SMART" id="SM00382"/>
    </source>
</evidence>
<evidence type="ECO:0000256" key="3">
    <source>
        <dbReference type="ARBA" id="ARBA00022475"/>
    </source>
</evidence>
<proteinExistence type="inferred from homology"/>
<keyword evidence="5 14" id="KW-0812">Transmembrane</keyword>
<evidence type="ECO:0000313" key="17">
    <source>
        <dbReference type="EMBL" id="MEK0082281.1"/>
    </source>
</evidence>
<evidence type="ECO:0000256" key="13">
    <source>
        <dbReference type="ARBA" id="ARBA00023136"/>
    </source>
</evidence>
<comment type="caution">
    <text evidence="17">The sequence shown here is derived from an EMBL/GenBank/DDBJ whole genome shotgun (WGS) entry which is preliminary data.</text>
</comment>
<dbReference type="SMART" id="SM00382">
    <property type="entry name" value="AAA"/>
    <property type="match status" value="1"/>
</dbReference>
<evidence type="ECO:0000256" key="5">
    <source>
        <dbReference type="ARBA" id="ARBA00022692"/>
    </source>
</evidence>
<evidence type="ECO:0000256" key="6">
    <source>
        <dbReference type="ARBA" id="ARBA00022723"/>
    </source>
</evidence>
<dbReference type="Pfam" id="PF00004">
    <property type="entry name" value="AAA"/>
    <property type="match status" value="1"/>
</dbReference>
<feature type="binding site" evidence="14">
    <location>
        <position position="443"/>
    </location>
    <ligand>
        <name>Zn(2+)</name>
        <dbReference type="ChEBI" id="CHEBI:29105"/>
        <note>catalytic</note>
    </ligand>
</feature>
<dbReference type="Pfam" id="PF01434">
    <property type="entry name" value="Peptidase_M41"/>
    <property type="match status" value="1"/>
</dbReference>
<dbReference type="PANTHER" id="PTHR23076">
    <property type="entry name" value="METALLOPROTEASE M41 FTSH"/>
    <property type="match status" value="1"/>
</dbReference>
<dbReference type="InterPro" id="IPR037219">
    <property type="entry name" value="Peptidase_M41-like"/>
</dbReference>
<organism evidence="17 18">
    <name type="scientific">Benzoatithermus flavus</name>
    <dbReference type="NCBI Taxonomy" id="3108223"/>
    <lineage>
        <taxon>Bacteria</taxon>
        <taxon>Pseudomonadati</taxon>
        <taxon>Pseudomonadota</taxon>
        <taxon>Alphaproteobacteria</taxon>
        <taxon>Geminicoccales</taxon>
        <taxon>Geminicoccaceae</taxon>
        <taxon>Benzoatithermus</taxon>
    </lineage>
</organism>
<dbReference type="HAMAP" id="MF_01458">
    <property type="entry name" value="FtsH"/>
    <property type="match status" value="1"/>
</dbReference>
<dbReference type="RefSeq" id="WP_418158129.1">
    <property type="nucleotide sequence ID" value="NZ_JBBLZC010000002.1"/>
</dbReference>
<dbReference type="Gene3D" id="1.10.8.60">
    <property type="match status" value="1"/>
</dbReference>
<reference evidence="17 18" key="1">
    <citation type="submission" date="2024-01" db="EMBL/GenBank/DDBJ databases">
        <title>Multi-omics insights into the function and evolution of sodium benzoate biodegradation pathways in Benzoatithermus flavus gen. nov., sp. nov. from hot spring.</title>
        <authorList>
            <person name="Hu C.-J."/>
            <person name="Li W.-J."/>
        </authorList>
    </citation>
    <scope>NUCLEOTIDE SEQUENCE [LARGE SCALE GENOMIC DNA]</scope>
    <source>
        <strain evidence="17 18">SYSU G07066</strain>
    </source>
</reference>
<evidence type="ECO:0000256" key="11">
    <source>
        <dbReference type="ARBA" id="ARBA00022989"/>
    </source>
</evidence>
<dbReference type="Gene3D" id="1.20.58.760">
    <property type="entry name" value="Peptidase M41"/>
    <property type="match status" value="1"/>
</dbReference>
<dbReference type="Gene3D" id="3.40.50.300">
    <property type="entry name" value="P-loop containing nucleotide triphosphate hydrolases"/>
    <property type="match status" value="1"/>
</dbReference>
<protein>
    <recommendedName>
        <fullName evidence="14">ATP-dependent zinc metalloprotease FtsH</fullName>
        <ecNumber evidence="14">3.4.24.-</ecNumber>
    </recommendedName>
</protein>
<dbReference type="InterPro" id="IPR000642">
    <property type="entry name" value="Peptidase_M41"/>
</dbReference>
<keyword evidence="8 14" id="KW-0378">Hydrolase</keyword>
<dbReference type="InterPro" id="IPR005936">
    <property type="entry name" value="FtsH"/>
</dbReference>
<dbReference type="Pfam" id="PF17862">
    <property type="entry name" value="AAA_lid_3"/>
    <property type="match status" value="1"/>
</dbReference>
<keyword evidence="12 14" id="KW-0482">Metalloprotease</keyword>
<dbReference type="InterPro" id="IPR041569">
    <property type="entry name" value="AAA_lid_3"/>
</dbReference>
<dbReference type="SUPFAM" id="SSF52540">
    <property type="entry name" value="P-loop containing nucleoside triphosphate hydrolases"/>
    <property type="match status" value="1"/>
</dbReference>
<dbReference type="InterPro" id="IPR011546">
    <property type="entry name" value="Pept_M41_FtsH_extracell"/>
</dbReference>
<dbReference type="InterPro" id="IPR027417">
    <property type="entry name" value="P-loop_NTPase"/>
</dbReference>
<comment type="cofactor">
    <cofactor evidence="14">
        <name>Zn(2+)</name>
        <dbReference type="ChEBI" id="CHEBI:29105"/>
    </cofactor>
    <text evidence="14">Binds 1 zinc ion per subunit.</text>
</comment>
<dbReference type="SUPFAM" id="SSF140990">
    <property type="entry name" value="FtsH protease domain-like"/>
    <property type="match status" value="1"/>
</dbReference>
<evidence type="ECO:0000256" key="12">
    <source>
        <dbReference type="ARBA" id="ARBA00023049"/>
    </source>
</evidence>
<dbReference type="PANTHER" id="PTHR23076:SF97">
    <property type="entry name" value="ATP-DEPENDENT ZINC METALLOPROTEASE YME1L1"/>
    <property type="match status" value="1"/>
</dbReference>
<keyword evidence="6 14" id="KW-0479">Metal-binding</keyword>